<dbReference type="AlphaFoldDB" id="A0A5K3F2D7"/>
<protein>
    <submittedName>
        <fullName evidence="2">TEX12 protein</fullName>
    </submittedName>
</protein>
<evidence type="ECO:0000313" key="2">
    <source>
        <dbReference type="WBParaSite" id="MCU_004898-RA"/>
    </source>
</evidence>
<dbReference type="InterPro" id="IPR037386">
    <property type="entry name" value="CCDC40"/>
</dbReference>
<feature type="coiled-coil region" evidence="1">
    <location>
        <begin position="29"/>
        <end position="98"/>
    </location>
</feature>
<organism evidence="2">
    <name type="scientific">Mesocestoides corti</name>
    <name type="common">Flatworm</name>
    <dbReference type="NCBI Taxonomy" id="53468"/>
    <lineage>
        <taxon>Eukaryota</taxon>
        <taxon>Metazoa</taxon>
        <taxon>Spiralia</taxon>
        <taxon>Lophotrochozoa</taxon>
        <taxon>Platyhelminthes</taxon>
        <taxon>Cestoda</taxon>
        <taxon>Eucestoda</taxon>
        <taxon>Cyclophyllidea</taxon>
        <taxon>Mesocestoididae</taxon>
        <taxon>Mesocestoides</taxon>
    </lineage>
</organism>
<dbReference type="WBParaSite" id="MCU_004898-RA">
    <property type="protein sequence ID" value="MCU_004898-RA"/>
    <property type="gene ID" value="MCU_004898"/>
</dbReference>
<feature type="coiled-coil region" evidence="1">
    <location>
        <begin position="127"/>
        <end position="329"/>
    </location>
</feature>
<reference evidence="2" key="1">
    <citation type="submission" date="2019-11" db="UniProtKB">
        <authorList>
            <consortium name="WormBaseParasite"/>
        </authorList>
    </citation>
    <scope>IDENTIFICATION</scope>
</reference>
<dbReference type="Gene3D" id="1.20.120.330">
    <property type="entry name" value="Nucleotidyltransferases domain 2"/>
    <property type="match status" value="1"/>
</dbReference>
<name>A0A5K3F2D7_MESCO</name>
<dbReference type="GO" id="GO:0035082">
    <property type="term" value="P:axoneme assembly"/>
    <property type="evidence" value="ECO:0007669"/>
    <property type="project" value="InterPro"/>
</dbReference>
<keyword evidence="1" id="KW-0175">Coiled coil</keyword>
<sequence>MTAMREEVDNLALRLYYLNNAKIEVKSDITIMQRAAEKASSELSKAEQEKLQQDMLAHRMQRTVDKLTEDCELLKEQLAAAEDEVRAGESILKDMENQVFGIRMDRKRLMAHWTTSLIGLQRRNEAYSELMRDFNKKQEELTKVSSEIEGIKRDITLEQEAHERLTIQLHRTQGEIDALNKEHERLKTRHDELQKDYTQAQRIMDETDKNLDSANATQKSLDNEMDLLQKRLEKELTKKHELENQMDLLLREKLSANKATIYVKKMAANVHEQSRDLEAQAVILENTLANDSLAVAQIQAETRAMQEQAQELDKEIQKRTETLTKLQLNIKRANATVLRKQNSIDMLGQKLQRLLKESGGVELGPLEIMRNHLVKGIAAKQEEIGNLEQQWLKEQTDLMNKVKEKEKLGEDIARQQCCLSVLAKKKLRLDSEINTIERERTNLERDVVHLQNSMARLNKSIYTKRSSGTALEQENRLAEEDFVRSIREKEMQAVEAEGRLKEAIQEKEDLLAELIETERHIMLWEKKVQLVNETRHAVDSAVGKNELRAIRIEIQRMETRKAQIARQQEQLIQALEQSVQKRDTIITRNENAKVVKARQESSKTALLREIEDLRSKIGATEKAIVEYDEESEKLEAETKRLEKDLEDKYFACEAVRKRSAELNKQLQKLAETRQKNLIELQMRQHASRYWEQLLAGRYRRLCPTRQGAQSERERQIGRTRAMLAVVDRLTTEFPAIKQDLSAAWQILTDKLEQEERTEMHESDTSAT</sequence>
<dbReference type="GO" id="GO:0005737">
    <property type="term" value="C:cytoplasm"/>
    <property type="evidence" value="ECO:0007669"/>
    <property type="project" value="TreeGrafter"/>
</dbReference>
<feature type="coiled-coil region" evidence="1">
    <location>
        <begin position="426"/>
        <end position="460"/>
    </location>
</feature>
<dbReference type="PANTHER" id="PTHR16275:SF8">
    <property type="entry name" value="COILED-COIL DOMAIN-CONTAINING PROTEIN 40"/>
    <property type="match status" value="1"/>
</dbReference>
<proteinExistence type="predicted"/>
<feature type="coiled-coil region" evidence="1">
    <location>
        <begin position="547"/>
        <end position="683"/>
    </location>
</feature>
<feature type="coiled-coil region" evidence="1">
    <location>
        <begin position="486"/>
        <end position="520"/>
    </location>
</feature>
<evidence type="ECO:0000256" key="1">
    <source>
        <dbReference type="SAM" id="Coils"/>
    </source>
</evidence>
<accession>A0A5K3F2D7</accession>
<dbReference type="PANTHER" id="PTHR16275">
    <property type="entry name" value="COILED-COIL DOMAIN-CONTAINING PROTEIN 40"/>
    <property type="match status" value="1"/>
</dbReference>